<proteinExistence type="predicted"/>
<accession>A0ABY8C852</accession>
<dbReference type="Proteomes" id="UP001220478">
    <property type="component" value="Chromosome"/>
</dbReference>
<name>A0ABY8C852_9FIRM</name>
<keyword evidence="2" id="KW-0732">Signal</keyword>
<evidence type="ECO:0000256" key="2">
    <source>
        <dbReference type="SAM" id="SignalP"/>
    </source>
</evidence>
<organism evidence="3 4">
    <name type="scientific">Amygdalobacter indicium</name>
    <dbReference type="NCBI Taxonomy" id="3029272"/>
    <lineage>
        <taxon>Bacteria</taxon>
        <taxon>Bacillati</taxon>
        <taxon>Bacillota</taxon>
        <taxon>Clostridia</taxon>
        <taxon>Eubacteriales</taxon>
        <taxon>Oscillospiraceae</taxon>
        <taxon>Amygdalobacter</taxon>
    </lineage>
</organism>
<gene>
    <name evidence="3" type="ORF">PYS61_00675</name>
</gene>
<keyword evidence="4" id="KW-1185">Reference proteome</keyword>
<evidence type="ECO:0000313" key="4">
    <source>
        <dbReference type="Proteomes" id="UP001220478"/>
    </source>
</evidence>
<sequence>MFIRRALAVSLSLLFVLSLFFPLKAVMAASTAAPVPAPPAVVPPAIGADSGKQPSDDNKQPSTPPAVVPPAVPSADNKQSGASPSPVAPKVEAGLSQEPKQAVSPEAEEKAGKPQSNKVASPVANEEKKNNSNAAKVPGKVKAAGAELGADADLPPWREKLVYEDLEKMAGCEAIADHEHKQIIIRPKNGAKEGVISSLPKPYSSGLNDYTYKFGEKFLNDSMAMLEVISSTESYTLKFEKRIYFWGMLTPALGVEFKFNFLNCNPCHSGCVYEIPVMADEEIPEYKMPPRDSEHYYKVKLGGSTLASLGNIADVNAKFLSDLSSFLPNSKNIKDINALAKLKCSRKLSMRDAFTYMKALTGYADFSKFQAGTDEYILDMCSAFKGAGTDDFVLNFSNKKLYKLDHISDGRQSLSSSYLEAAFKDFKGVLIANNWEHEKTCERVNSKTGKKIIKTVNSFLFNPHNSEFRSPHQLFGVSKKDAEKGYSLSSLVVTDNPELLKIKKNSKYYKKITISYLDQKEELELPAIYDSRITATGACDQNQPASADYMKIVKYQVDEAIRAKVAEIKRKCGLPDNFPLEAVPTKEISSTPTSLFQEYRLPIKINELMVSPQKQVVCENAAIEKININFIYADNKKLQRFHLDTAALEQQLPQGLKLLAAGNNLLNSAWLHFFPLAVGFNGSPLLQVLTQPVATISGTIQCDDSKVTKKKVDGKEEYYVYLTISGTAEYADGRSGVLTQKAEIQVLPNIPVGNKPETSSTLSAYLILAGALSVILTGRNLAKK</sequence>
<dbReference type="RefSeq" id="WP_315571823.1">
    <property type="nucleotide sequence ID" value="NZ_CP118868.1"/>
</dbReference>
<reference evidence="3 4" key="1">
    <citation type="submission" date="2023-02" db="EMBL/GenBank/DDBJ databases">
        <title>Novel Oscillospiraceae bacterial genomes.</title>
        <authorList>
            <person name="Srinivasan S."/>
            <person name="Austin M.N."/>
            <person name="Fiedler T.L."/>
            <person name="Strenk S.M."/>
            <person name="Agnew K.J."/>
            <person name="Nagana Gowda G.A."/>
            <person name="Raftery D."/>
            <person name="Beamer M.A."/>
            <person name="Achilles S.L."/>
            <person name="Wiesenfeld H.C."/>
            <person name="Fredricks D.N."/>
            <person name="Hillier S.L."/>
        </authorList>
    </citation>
    <scope>NUCLEOTIDE SEQUENCE [LARGE SCALE GENOMIC DNA]</scope>
    <source>
        <strain evidence="3 4">CHIC02 1186E3-8</strain>
    </source>
</reference>
<feature type="region of interest" description="Disordered" evidence="1">
    <location>
        <begin position="43"/>
        <end position="138"/>
    </location>
</feature>
<evidence type="ECO:0000256" key="1">
    <source>
        <dbReference type="SAM" id="MobiDB-lite"/>
    </source>
</evidence>
<protein>
    <submittedName>
        <fullName evidence="3">Uncharacterized protein</fullName>
    </submittedName>
</protein>
<feature type="chain" id="PRO_5046683686" evidence="2">
    <location>
        <begin position="29"/>
        <end position="784"/>
    </location>
</feature>
<feature type="signal peptide" evidence="2">
    <location>
        <begin position="1"/>
        <end position="28"/>
    </location>
</feature>
<feature type="compositionally biased region" description="Pro residues" evidence="1">
    <location>
        <begin position="62"/>
        <end position="72"/>
    </location>
</feature>
<evidence type="ECO:0000313" key="3">
    <source>
        <dbReference type="EMBL" id="WEG35709.1"/>
    </source>
</evidence>
<dbReference type="EMBL" id="CP118868">
    <property type="protein sequence ID" value="WEG35709.1"/>
    <property type="molecule type" value="Genomic_DNA"/>
</dbReference>